<keyword evidence="3" id="KW-1185">Reference proteome</keyword>
<dbReference type="EMBL" id="ML978207">
    <property type="protein sequence ID" value="KAF2028926.1"/>
    <property type="molecule type" value="Genomic_DNA"/>
</dbReference>
<gene>
    <name evidence="2" type="ORF">EK21DRAFT_90287</name>
</gene>
<reference evidence="2" key="1">
    <citation type="journal article" date="2020" name="Stud. Mycol.">
        <title>101 Dothideomycetes genomes: a test case for predicting lifestyles and emergence of pathogens.</title>
        <authorList>
            <person name="Haridas S."/>
            <person name="Albert R."/>
            <person name="Binder M."/>
            <person name="Bloem J."/>
            <person name="Labutti K."/>
            <person name="Salamov A."/>
            <person name="Andreopoulos B."/>
            <person name="Baker S."/>
            <person name="Barry K."/>
            <person name="Bills G."/>
            <person name="Bluhm B."/>
            <person name="Cannon C."/>
            <person name="Castanera R."/>
            <person name="Culley D."/>
            <person name="Daum C."/>
            <person name="Ezra D."/>
            <person name="Gonzalez J."/>
            <person name="Henrissat B."/>
            <person name="Kuo A."/>
            <person name="Liang C."/>
            <person name="Lipzen A."/>
            <person name="Lutzoni F."/>
            <person name="Magnuson J."/>
            <person name="Mondo S."/>
            <person name="Nolan M."/>
            <person name="Ohm R."/>
            <person name="Pangilinan J."/>
            <person name="Park H.-J."/>
            <person name="Ramirez L."/>
            <person name="Alfaro M."/>
            <person name="Sun H."/>
            <person name="Tritt A."/>
            <person name="Yoshinaga Y."/>
            <person name="Zwiers L.-H."/>
            <person name="Turgeon B."/>
            <person name="Goodwin S."/>
            <person name="Spatafora J."/>
            <person name="Crous P."/>
            <person name="Grigoriev I."/>
        </authorList>
    </citation>
    <scope>NUCLEOTIDE SEQUENCE</scope>
    <source>
        <strain evidence="2">CBS 110217</strain>
    </source>
</reference>
<evidence type="ECO:0000313" key="2">
    <source>
        <dbReference type="EMBL" id="KAF2028926.1"/>
    </source>
</evidence>
<sequence length="639" mass="71657">MSFAFNPIFQVGNKRFGWIEDTASSPVQDERASMNIVKNIPAGPDAIMPSVSPMLDPLPSPLQEQRKPSRPFTRSQALPYKHHRKPGHWRCKGCKEDLDESEFLRVGRREKNGKAIKHRRCNQCNERQYDGKQRAKEKARLQEQTRIPTEAQQPEALGMEDQQPLPDFEDVSEAFIFWALSAKSNKPALQMELPFRFAPSMVCQQENDAMPVDEELLDHRPLGDQNNRHKIHQRLTGANRTSHYAPVYTSPKTIQPTEQQMDTSAAVVGQDNKVDSNAWKFFDESSDDEIHGWNDSVFEGLPEVLRAPTPTPPVQVNKPLTRSASKKAKESAQKATEPETEAPPVAQIPRSPRLAALFTSVNLKTDPLHSPQPGLALTAEARATLEIQNYARAVKLRELHDASLALDQPKGGDADSMDVFFDESSGHETVGSIDSVFGALDKVIKEAAENKQLPTISEEARGPTKTAQAKTQLPSRRVSKRLANKAAAATKTQPSTPQTEQTPPPPTTPPCNPQLAALFDPVDIKVDLLQSPRSAQVFSVRRTCNTVHPELRWHPKGGGKTYEHRKKFSTEVNALHNNRSLQLWHPQAKWFKHFADDIARNPSFLKSKRGVEQYGFHSVLVEKLAEFAETEMRDPKRTL</sequence>
<proteinExistence type="predicted"/>
<dbReference type="AlphaFoldDB" id="A0A9P4H963"/>
<feature type="compositionally biased region" description="Polar residues" evidence="1">
    <location>
        <begin position="465"/>
        <end position="474"/>
    </location>
</feature>
<name>A0A9P4H963_9PLEO</name>
<organism evidence="2 3">
    <name type="scientific">Setomelanomma holmii</name>
    <dbReference type="NCBI Taxonomy" id="210430"/>
    <lineage>
        <taxon>Eukaryota</taxon>
        <taxon>Fungi</taxon>
        <taxon>Dikarya</taxon>
        <taxon>Ascomycota</taxon>
        <taxon>Pezizomycotina</taxon>
        <taxon>Dothideomycetes</taxon>
        <taxon>Pleosporomycetidae</taxon>
        <taxon>Pleosporales</taxon>
        <taxon>Pleosporineae</taxon>
        <taxon>Phaeosphaeriaceae</taxon>
        <taxon>Setomelanomma</taxon>
    </lineage>
</organism>
<dbReference type="Proteomes" id="UP000799777">
    <property type="component" value="Unassembled WGS sequence"/>
</dbReference>
<feature type="compositionally biased region" description="Low complexity" evidence="1">
    <location>
        <begin position="490"/>
        <end position="501"/>
    </location>
</feature>
<accession>A0A9P4H963</accession>
<feature type="region of interest" description="Disordered" evidence="1">
    <location>
        <begin position="55"/>
        <end position="86"/>
    </location>
</feature>
<feature type="region of interest" description="Disordered" evidence="1">
    <location>
        <begin position="140"/>
        <end position="163"/>
    </location>
</feature>
<evidence type="ECO:0000313" key="3">
    <source>
        <dbReference type="Proteomes" id="UP000799777"/>
    </source>
</evidence>
<feature type="region of interest" description="Disordered" evidence="1">
    <location>
        <begin position="308"/>
        <end position="345"/>
    </location>
</feature>
<feature type="compositionally biased region" description="Pro residues" evidence="1">
    <location>
        <begin position="502"/>
        <end position="512"/>
    </location>
</feature>
<comment type="caution">
    <text evidence="2">The sequence shown here is derived from an EMBL/GenBank/DDBJ whole genome shotgun (WGS) entry which is preliminary data.</text>
</comment>
<protein>
    <submittedName>
        <fullName evidence="2">Uncharacterized protein</fullName>
    </submittedName>
</protein>
<evidence type="ECO:0000256" key="1">
    <source>
        <dbReference type="SAM" id="MobiDB-lite"/>
    </source>
</evidence>
<feature type="region of interest" description="Disordered" evidence="1">
    <location>
        <begin position="454"/>
        <end position="513"/>
    </location>
</feature>